<dbReference type="NCBIfam" id="TIGR03559">
    <property type="entry name" value="F420_Rv3520c"/>
    <property type="match status" value="1"/>
</dbReference>
<dbReference type="SUPFAM" id="SSF51679">
    <property type="entry name" value="Bacterial luciferase-like"/>
    <property type="match status" value="1"/>
</dbReference>
<dbReference type="Proteomes" id="UP001589748">
    <property type="component" value="Unassembled WGS sequence"/>
</dbReference>
<proteinExistence type="predicted"/>
<evidence type="ECO:0000259" key="2">
    <source>
        <dbReference type="Pfam" id="PF00296"/>
    </source>
</evidence>
<dbReference type="CDD" id="cd01097">
    <property type="entry name" value="Tetrahydromethanopterin_reductase"/>
    <property type="match status" value="1"/>
</dbReference>
<dbReference type="InterPro" id="IPR036661">
    <property type="entry name" value="Luciferase-like_sf"/>
</dbReference>
<evidence type="ECO:0000256" key="1">
    <source>
        <dbReference type="ARBA" id="ARBA00023002"/>
    </source>
</evidence>
<dbReference type="RefSeq" id="WP_380138681.1">
    <property type="nucleotide sequence ID" value="NZ_JBHLUI010000009.1"/>
</dbReference>
<evidence type="ECO:0000313" key="3">
    <source>
        <dbReference type="EMBL" id="MFB9376206.1"/>
    </source>
</evidence>
<dbReference type="InterPro" id="IPR011251">
    <property type="entry name" value="Luciferase-like_dom"/>
</dbReference>
<keyword evidence="1" id="KW-0560">Oxidoreductase</keyword>
<feature type="domain" description="Luciferase-like" evidence="2">
    <location>
        <begin position="15"/>
        <end position="324"/>
    </location>
</feature>
<gene>
    <name evidence="3" type="ORF">ACFFVI_04415</name>
</gene>
<reference evidence="3 4" key="1">
    <citation type="submission" date="2024-09" db="EMBL/GenBank/DDBJ databases">
        <authorList>
            <person name="Sun Q."/>
            <person name="Mori K."/>
        </authorList>
    </citation>
    <scope>NUCLEOTIDE SEQUENCE [LARGE SCALE GENOMIC DNA]</scope>
    <source>
        <strain evidence="3 4">TISTR 1856</strain>
    </source>
</reference>
<protein>
    <submittedName>
        <fullName evidence="3">LLM class F420-dependent oxidoreductase</fullName>
    </submittedName>
</protein>
<dbReference type="Gene3D" id="3.20.20.30">
    <property type="entry name" value="Luciferase-like domain"/>
    <property type="match status" value="1"/>
</dbReference>
<dbReference type="PANTHER" id="PTHR43244">
    <property type="match status" value="1"/>
</dbReference>
<dbReference type="Pfam" id="PF00296">
    <property type="entry name" value="Bac_luciferase"/>
    <property type="match status" value="1"/>
</dbReference>
<keyword evidence="4" id="KW-1185">Reference proteome</keyword>
<dbReference type="EMBL" id="JBHMDM010000003">
    <property type="protein sequence ID" value="MFB9376206.1"/>
    <property type="molecule type" value="Genomic_DNA"/>
</dbReference>
<evidence type="ECO:0000313" key="4">
    <source>
        <dbReference type="Proteomes" id="UP001589748"/>
    </source>
</evidence>
<dbReference type="InterPro" id="IPR019951">
    <property type="entry name" value="F420_OxRdatse_Rv3520c_pred"/>
</dbReference>
<accession>A0ABV5LQ35</accession>
<name>A0ABV5LQ35_9ACTN</name>
<comment type="caution">
    <text evidence="3">The sequence shown here is derived from an EMBL/GenBank/DDBJ whole genome shotgun (WGS) entry which is preliminary data.</text>
</comment>
<organism evidence="3 4">
    <name type="scientific">Kineococcus gynurae</name>
    <dbReference type="NCBI Taxonomy" id="452979"/>
    <lineage>
        <taxon>Bacteria</taxon>
        <taxon>Bacillati</taxon>
        <taxon>Actinomycetota</taxon>
        <taxon>Actinomycetes</taxon>
        <taxon>Kineosporiales</taxon>
        <taxon>Kineosporiaceae</taxon>
        <taxon>Kineococcus</taxon>
    </lineage>
</organism>
<dbReference type="PANTHER" id="PTHR43244:SF1">
    <property type="entry name" value="5,10-METHYLENETETRAHYDROMETHANOPTERIN REDUCTASE"/>
    <property type="match status" value="1"/>
</dbReference>
<dbReference type="InterPro" id="IPR050564">
    <property type="entry name" value="F420-G6PD/mer"/>
</dbReference>
<sequence length="346" mass="36916">MRLGLNLGYLTGPSPAEAAAEALALTRAAEENGFDSVWVAEAYGTDTVSVLGWLAAGTTRIGLGSAVMQIPARAPAMTAMTAATLDVLSGGRFRLGLGVSGPQVSEGWYGQRFARPLVRTREYVDVVRQLLARQPSSYSGSEFTLPLPDGPGTPLRLMQPAPRDDLPVYLAAVGPRNVELAGEIADGWLPVFLCPDDCSASLDRLRAGQSRRTRNVEYDICATVPALVVEGRGEERTVAELPLRRHVALYVGGMGSREQNFYADLGRRLGFASAVDEVQEHFLAGRHREAALAVPREFLEATCLVGSVAGMRRRLDDYAAAGVTTVSLAPVAGDPVARNDLLRALG</sequence>